<feature type="domain" description="Carboxymuconolactone decarboxylase-like" evidence="1">
    <location>
        <begin position="198"/>
        <end position="259"/>
    </location>
</feature>
<dbReference type="Pfam" id="PF02627">
    <property type="entry name" value="CMD"/>
    <property type="match status" value="1"/>
</dbReference>
<dbReference type="GO" id="GO:0051920">
    <property type="term" value="F:peroxiredoxin activity"/>
    <property type="evidence" value="ECO:0007669"/>
    <property type="project" value="InterPro"/>
</dbReference>
<organism evidence="2 3">
    <name type="scientific">Babjeviella inositovora NRRL Y-12698</name>
    <dbReference type="NCBI Taxonomy" id="984486"/>
    <lineage>
        <taxon>Eukaryota</taxon>
        <taxon>Fungi</taxon>
        <taxon>Dikarya</taxon>
        <taxon>Ascomycota</taxon>
        <taxon>Saccharomycotina</taxon>
        <taxon>Pichiomycetes</taxon>
        <taxon>Serinales incertae sedis</taxon>
        <taxon>Babjeviella</taxon>
    </lineage>
</organism>
<dbReference type="STRING" id="984486.A0A1E3QL07"/>
<sequence>MTILTAARLLRVSSTSALLSSHWYYIAAATLTACNQPQELPKLYHYLMLTNASHTVTPTLEDANEAIVSAKAYQELSAEGSAMPLFPNSAAQLTVQQEQTNKIKDALLKAIALCGVPRVINALMTLKTATPSALRADELSVRATETDSATIITERERGYKFWDQVYGKINNRVAHQMSSAYPDLWTYTINHIYGPLLSCTDVLSARESSLVIIACLVPQDVNPQLKGHLKGALNNGCTLEEIRAARELVIEISGWCGVSWRNDVAKL</sequence>
<dbReference type="EMBL" id="KV454435">
    <property type="protein sequence ID" value="ODQ78365.1"/>
    <property type="molecule type" value="Genomic_DNA"/>
</dbReference>
<name>A0A1E3QL07_9ASCO</name>
<dbReference type="InterPro" id="IPR029032">
    <property type="entry name" value="AhpD-like"/>
</dbReference>
<dbReference type="Proteomes" id="UP000094336">
    <property type="component" value="Unassembled WGS sequence"/>
</dbReference>
<evidence type="ECO:0000313" key="3">
    <source>
        <dbReference type="Proteomes" id="UP000094336"/>
    </source>
</evidence>
<dbReference type="PANTHER" id="PTHR28180">
    <property type="entry name" value="CONSERVED MITOCHONDRIAL PROTEIN-RELATED"/>
    <property type="match status" value="1"/>
</dbReference>
<evidence type="ECO:0000259" key="1">
    <source>
        <dbReference type="Pfam" id="PF02627"/>
    </source>
</evidence>
<gene>
    <name evidence="2" type="ORF">BABINDRAFT_162604</name>
</gene>
<dbReference type="GO" id="GO:0005777">
    <property type="term" value="C:peroxisome"/>
    <property type="evidence" value="ECO:0007669"/>
    <property type="project" value="EnsemblFungi"/>
</dbReference>
<dbReference type="SUPFAM" id="SSF69118">
    <property type="entry name" value="AhpD-like"/>
    <property type="match status" value="1"/>
</dbReference>
<dbReference type="GeneID" id="30147288"/>
<dbReference type="Gene3D" id="1.20.1290.10">
    <property type="entry name" value="AhpD-like"/>
    <property type="match status" value="1"/>
</dbReference>
<dbReference type="InterPro" id="IPR003779">
    <property type="entry name" value="CMD-like"/>
</dbReference>
<dbReference type="RefSeq" id="XP_018983693.1">
    <property type="nucleotide sequence ID" value="XM_019129435.1"/>
</dbReference>
<dbReference type="AlphaFoldDB" id="A0A1E3QL07"/>
<proteinExistence type="predicted"/>
<dbReference type="PANTHER" id="PTHR28180:SF2">
    <property type="entry name" value="PEROXISOMAL PROTEIN 2"/>
    <property type="match status" value="1"/>
</dbReference>
<protein>
    <recommendedName>
        <fullName evidence="1">Carboxymuconolactone decarboxylase-like domain-containing protein</fullName>
    </recommendedName>
</protein>
<dbReference type="InterPro" id="IPR052999">
    <property type="entry name" value="PTS1_Protein"/>
</dbReference>
<dbReference type="OrthoDB" id="5537330at2759"/>
<keyword evidence="3" id="KW-1185">Reference proteome</keyword>
<evidence type="ECO:0000313" key="2">
    <source>
        <dbReference type="EMBL" id="ODQ78365.1"/>
    </source>
</evidence>
<reference evidence="3" key="1">
    <citation type="submission" date="2016-05" db="EMBL/GenBank/DDBJ databases">
        <title>Comparative genomics of biotechnologically important yeasts.</title>
        <authorList>
            <consortium name="DOE Joint Genome Institute"/>
            <person name="Riley R."/>
            <person name="Haridas S."/>
            <person name="Wolfe K.H."/>
            <person name="Lopes M.R."/>
            <person name="Hittinger C.T."/>
            <person name="Goker M."/>
            <person name="Salamov A."/>
            <person name="Wisecaver J."/>
            <person name="Long T.M."/>
            <person name="Aerts A.L."/>
            <person name="Barry K."/>
            <person name="Choi C."/>
            <person name="Clum A."/>
            <person name="Coughlan A.Y."/>
            <person name="Deshpande S."/>
            <person name="Douglass A.P."/>
            <person name="Hanson S.J."/>
            <person name="Klenk H.-P."/>
            <person name="Labutti K."/>
            <person name="Lapidus A."/>
            <person name="Lindquist E."/>
            <person name="Lipzen A."/>
            <person name="Meier-Kolthoff J.P."/>
            <person name="Ohm R.A."/>
            <person name="Otillar R.P."/>
            <person name="Pangilinan J."/>
            <person name="Peng Y."/>
            <person name="Rokas A."/>
            <person name="Rosa C.A."/>
            <person name="Scheuner C."/>
            <person name="Sibirny A.A."/>
            <person name="Slot J.C."/>
            <person name="Stielow J.B."/>
            <person name="Sun H."/>
            <person name="Kurtzman C.P."/>
            <person name="Blackwell M."/>
            <person name="Grigoriev I.V."/>
            <person name="Jeffries T.W."/>
        </authorList>
    </citation>
    <scope>NUCLEOTIDE SEQUENCE [LARGE SCALE GENOMIC DNA]</scope>
    <source>
        <strain evidence="3">NRRL Y-12698</strain>
    </source>
</reference>
<accession>A0A1E3QL07</accession>